<evidence type="ECO:0000313" key="2">
    <source>
        <dbReference type="Proteomes" id="UP000815325"/>
    </source>
</evidence>
<gene>
    <name evidence="1" type="ORF">DUNSADRAFT_11923</name>
</gene>
<sequence>MQFQTTLGSLTRGWRPTRLRSNVTCSASSRYPTALNFGFESIAGRHIKIHNVRLISTRRGFQEVCTYVSGSATEKNVKVTLPPLALEDIPRGSGACDFKLCGTIEVYKDASTYYPESFEYTITAQV</sequence>
<accession>A0ABQ7FRU7</accession>
<protein>
    <submittedName>
        <fullName evidence="1">Uncharacterized protein</fullName>
    </submittedName>
</protein>
<keyword evidence="2" id="KW-1185">Reference proteome</keyword>
<name>A0ABQ7FRU7_DUNSA</name>
<reference evidence="1" key="1">
    <citation type="submission" date="2017-08" db="EMBL/GenBank/DDBJ databases">
        <authorList>
            <person name="Polle J.E."/>
            <person name="Barry K."/>
            <person name="Cushman J."/>
            <person name="Schmutz J."/>
            <person name="Tran D."/>
            <person name="Hathwaick L.T."/>
            <person name="Yim W.C."/>
            <person name="Jenkins J."/>
            <person name="Mckie-Krisberg Z.M."/>
            <person name="Prochnik S."/>
            <person name="Lindquist E."/>
            <person name="Dockter R.B."/>
            <person name="Adam C."/>
            <person name="Molina H."/>
            <person name="Bunkerborg J."/>
            <person name="Jin E."/>
            <person name="Buchheim M."/>
            <person name="Magnuson J."/>
        </authorList>
    </citation>
    <scope>NUCLEOTIDE SEQUENCE</scope>
    <source>
        <strain evidence="1">CCAP 19/18</strain>
    </source>
</reference>
<comment type="caution">
    <text evidence="1">The sequence shown here is derived from an EMBL/GenBank/DDBJ whole genome shotgun (WGS) entry which is preliminary data.</text>
</comment>
<dbReference type="Proteomes" id="UP000815325">
    <property type="component" value="Unassembled WGS sequence"/>
</dbReference>
<evidence type="ECO:0000313" key="1">
    <source>
        <dbReference type="EMBL" id="KAF5825303.1"/>
    </source>
</evidence>
<organism evidence="1 2">
    <name type="scientific">Dunaliella salina</name>
    <name type="common">Green alga</name>
    <name type="synonym">Protococcus salinus</name>
    <dbReference type="NCBI Taxonomy" id="3046"/>
    <lineage>
        <taxon>Eukaryota</taxon>
        <taxon>Viridiplantae</taxon>
        <taxon>Chlorophyta</taxon>
        <taxon>core chlorophytes</taxon>
        <taxon>Chlorophyceae</taxon>
        <taxon>CS clade</taxon>
        <taxon>Chlamydomonadales</taxon>
        <taxon>Dunaliellaceae</taxon>
        <taxon>Dunaliella</taxon>
    </lineage>
</organism>
<proteinExistence type="predicted"/>
<dbReference type="EMBL" id="MU073905">
    <property type="protein sequence ID" value="KAF5825303.1"/>
    <property type="molecule type" value="Genomic_DNA"/>
</dbReference>